<gene>
    <name evidence="2" type="ORF">P3X46_034349</name>
</gene>
<keyword evidence="3" id="KW-1185">Reference proteome</keyword>
<dbReference type="Proteomes" id="UP001174677">
    <property type="component" value="Unassembled WGS sequence"/>
</dbReference>
<accession>A0ABQ9K9K7</accession>
<sequence length="219" mass="23744">MISSQFPRKKFVTPEWILQSKCNISSVSVLLVDANLISPALEAACQVAIKYNIPVRFEPVLVAKSTRITTVVNNVTSASPNEDELIVMANALSCGNMFHPIEKDNSKNRSTESSFQILKSAILVLLEKGIKVVVVTLAAYGVNLERTKKYGISRWLYDIVASSCPSSKFLGAMQAQGSSHLFAVHFPALPSSVVRLTGAGDCLVDDARLVYSAAKVLLL</sequence>
<dbReference type="PANTHER" id="PTHR42909:SF1">
    <property type="entry name" value="CARBOHYDRATE KINASE PFKB DOMAIN-CONTAINING PROTEIN"/>
    <property type="match status" value="1"/>
</dbReference>
<dbReference type="InterPro" id="IPR029056">
    <property type="entry name" value="Ribokinase-like"/>
</dbReference>
<dbReference type="SUPFAM" id="SSF53613">
    <property type="entry name" value="Ribokinase-like"/>
    <property type="match status" value="1"/>
</dbReference>
<dbReference type="Gene3D" id="3.40.1190.20">
    <property type="match status" value="1"/>
</dbReference>
<evidence type="ECO:0008006" key="4">
    <source>
        <dbReference type="Google" id="ProtNLM"/>
    </source>
</evidence>
<dbReference type="EMBL" id="JARPOI010000344">
    <property type="protein sequence ID" value="KAJ9128908.1"/>
    <property type="molecule type" value="Genomic_DNA"/>
</dbReference>
<evidence type="ECO:0000313" key="2">
    <source>
        <dbReference type="EMBL" id="KAJ9128908.1"/>
    </source>
</evidence>
<organism evidence="2 3">
    <name type="scientific">Hevea brasiliensis</name>
    <name type="common">Para rubber tree</name>
    <name type="synonym">Siphonia brasiliensis</name>
    <dbReference type="NCBI Taxonomy" id="3981"/>
    <lineage>
        <taxon>Eukaryota</taxon>
        <taxon>Viridiplantae</taxon>
        <taxon>Streptophyta</taxon>
        <taxon>Embryophyta</taxon>
        <taxon>Tracheophyta</taxon>
        <taxon>Spermatophyta</taxon>
        <taxon>Magnoliopsida</taxon>
        <taxon>eudicotyledons</taxon>
        <taxon>Gunneridae</taxon>
        <taxon>Pentapetalae</taxon>
        <taxon>rosids</taxon>
        <taxon>fabids</taxon>
        <taxon>Malpighiales</taxon>
        <taxon>Euphorbiaceae</taxon>
        <taxon>Crotonoideae</taxon>
        <taxon>Micrandreae</taxon>
        <taxon>Hevea</taxon>
    </lineage>
</organism>
<keyword evidence="1" id="KW-0479">Metal-binding</keyword>
<evidence type="ECO:0000313" key="3">
    <source>
        <dbReference type="Proteomes" id="UP001174677"/>
    </source>
</evidence>
<evidence type="ECO:0000256" key="1">
    <source>
        <dbReference type="ARBA" id="ARBA00022723"/>
    </source>
</evidence>
<dbReference type="PANTHER" id="PTHR42909">
    <property type="entry name" value="ZGC:136858"/>
    <property type="match status" value="1"/>
</dbReference>
<protein>
    <recommendedName>
        <fullName evidence="4">Carbohydrate kinase PfkB domain-containing protein</fullName>
    </recommendedName>
</protein>
<proteinExistence type="predicted"/>
<reference evidence="2 3" key="1">
    <citation type="journal article" date="2023" name="Plant Biotechnol. J.">
        <title>Chromosome-level wild Hevea brasiliensis genome provides new tools for genomic-assisted breeding and valuable loci to elevate rubber yield.</title>
        <authorList>
            <person name="Cheng H."/>
            <person name="Song X."/>
            <person name="Hu Y."/>
            <person name="Wu T."/>
            <person name="Yang Q."/>
            <person name="An Z."/>
            <person name="Feng S."/>
            <person name="Deng Z."/>
            <person name="Wu W."/>
            <person name="Zeng X."/>
            <person name="Tu M."/>
            <person name="Wang X."/>
            <person name="Huang H."/>
        </authorList>
    </citation>
    <scope>NUCLEOTIDE SEQUENCE [LARGE SCALE GENOMIC DNA]</scope>
    <source>
        <strain evidence="2">MT/VB/25A 57/8</strain>
    </source>
</reference>
<comment type="caution">
    <text evidence="2">The sequence shown here is derived from an EMBL/GenBank/DDBJ whole genome shotgun (WGS) entry which is preliminary data.</text>
</comment>
<name>A0ABQ9K9K7_HEVBR</name>